<evidence type="ECO:0000256" key="7">
    <source>
        <dbReference type="ARBA" id="ARBA00023014"/>
    </source>
</evidence>
<evidence type="ECO:0000313" key="12">
    <source>
        <dbReference type="EMBL" id="TXG55364.1"/>
    </source>
</evidence>
<keyword evidence="7" id="KW-0411">Iron-sulfur</keyword>
<dbReference type="InterPro" id="IPR044137">
    <property type="entry name" value="AcnA_IRP_Swivel"/>
</dbReference>
<dbReference type="GO" id="GO:0006102">
    <property type="term" value="P:isocitrate metabolic process"/>
    <property type="evidence" value="ECO:0007669"/>
    <property type="project" value="UniProtKB-ARBA"/>
</dbReference>
<dbReference type="GO" id="GO:0051539">
    <property type="term" value="F:4 iron, 4 sulfur cluster binding"/>
    <property type="evidence" value="ECO:0007669"/>
    <property type="project" value="UniProtKB-KW"/>
</dbReference>
<comment type="catalytic activity">
    <reaction evidence="9">
        <text>citrate = D-threo-isocitrate</text>
        <dbReference type="Rhea" id="RHEA:10336"/>
        <dbReference type="ChEBI" id="CHEBI:15562"/>
        <dbReference type="ChEBI" id="CHEBI:16947"/>
        <dbReference type="EC" id="4.2.1.3"/>
    </reaction>
</comment>
<feature type="domain" description="Aconitase A/isopropylmalate dehydratase small subunit swivel" evidence="11">
    <location>
        <begin position="1560"/>
        <end position="1688"/>
    </location>
</feature>
<dbReference type="NCBIfam" id="TIGR01341">
    <property type="entry name" value="aconitase_1"/>
    <property type="match status" value="1"/>
</dbReference>
<dbReference type="SUPFAM" id="SSF52016">
    <property type="entry name" value="LeuD/IlvD-like"/>
    <property type="match status" value="2"/>
</dbReference>
<keyword evidence="4" id="KW-0004">4Fe-4S</keyword>
<dbReference type="SUPFAM" id="SSF53732">
    <property type="entry name" value="Aconitase iron-sulfur domain"/>
    <property type="match status" value="2"/>
</dbReference>
<dbReference type="EMBL" id="VAHF01000009">
    <property type="protein sequence ID" value="TXG55364.1"/>
    <property type="molecule type" value="Genomic_DNA"/>
</dbReference>
<dbReference type="NCBIfam" id="NF006757">
    <property type="entry name" value="PRK09277.1"/>
    <property type="match status" value="1"/>
</dbReference>
<evidence type="ECO:0000259" key="10">
    <source>
        <dbReference type="Pfam" id="PF00330"/>
    </source>
</evidence>
<keyword evidence="13" id="KW-1185">Reference proteome</keyword>
<dbReference type="PROSITE" id="PS00450">
    <property type="entry name" value="ACONITASE_1"/>
    <property type="match status" value="1"/>
</dbReference>
<comment type="caution">
    <text evidence="12">The sequence shown here is derived from an EMBL/GenBank/DDBJ whole genome shotgun (WGS) entry which is preliminary data.</text>
</comment>
<dbReference type="PANTHER" id="PTHR11670">
    <property type="entry name" value="ACONITASE/IRON-RESPONSIVE ELEMENT FAMILY MEMBER"/>
    <property type="match status" value="1"/>
</dbReference>
<dbReference type="NCBIfam" id="NF009520">
    <property type="entry name" value="PRK12881.1"/>
    <property type="match status" value="1"/>
</dbReference>
<dbReference type="Pfam" id="PF00694">
    <property type="entry name" value="Aconitase_C"/>
    <property type="match status" value="2"/>
</dbReference>
<accession>A0A5C7HED0</accession>
<keyword evidence="6" id="KW-0408">Iron</keyword>
<dbReference type="PRINTS" id="PR00415">
    <property type="entry name" value="ACONITASE"/>
</dbReference>
<name>A0A5C7HED0_9ROSI</name>
<dbReference type="Gene3D" id="3.20.19.10">
    <property type="entry name" value="Aconitase, domain 4"/>
    <property type="match status" value="2"/>
</dbReference>
<protein>
    <recommendedName>
        <fullName evidence="3">aconitate hydratase</fullName>
        <ecNumber evidence="3">4.2.1.3</ecNumber>
    </recommendedName>
</protein>
<sequence length="1761" mass="192233">MAEPALSSDSRGCRIDESSESLLRMKASEHVFKGILTSLPKPGGGEFGKYYSLPALNDPRIAVPAVVDLACMRDAMNNLGSDSDKINPLVPVDLVIDHSVQVNVARSENAVQANMDLEFKRNKEIFSFLKWGCTSFNNMLVIPPGSGILHQLRRIFQVNLEYLGRVVFNTNGILYPDSVVGTDSHTTMVDGLGVAGWGVGGIEAEAAMLGLPMSMLLPDVVGFRFSGKLRDGVTATDLVLTVTQMLRKHGVVGKFVEFYGNGMNELSLADRATIANMSPAYGATMGFFPVDYVTLQYLKLTGRSDETVAMIEAYLRAIHIQPHEERVYSSYLELDLADVEPCVSGPKRLHDRVPLIDMKADWHLCLDNKLGFKGFAVPKEAQNKVAKFSFHGQPAELKHGSVVIAAITSCNTSNPSVMLGAGLVAKKACEFGLQVRHDIIAAAVLSGNRNFEGRVHPLTKANYLASPPLVVAYALAGTVDIDFEKEPIGTAKDGKTVYFKDIRPSTQEIAEVVQSSVLPDMFKSTYEATMKGNPMWNQLSVPGTSLHSWDPSSTYIHEPPYFKNMTVDPPGARGVKDAYCLLNLGEFITTDHISPAGSIHKDSPAAKFLLDNGVERKNFNSYGSRRGNDEVLARRTFANMRLVNKLLNEERYKAAGHDTIVLAGADYGSGSSRDWAAKGPMLLVSLQIFPFGNLVGMGIIPLCFKSGQFADTLGLTGHERYTIDLPSKISKIRPGQEVIVKTDTGKSFACIMRFDTERHTIVVMYKKASTTAASSLLRASSSRFISSTLSSTTPKISPSYSSSPISSFAAQHRSLSSSSAVRSFRCSVPRWSHRVDWRSPVSLRAQIRAVAPAIERLERAFATMAAEHEFKEILTSLPKPGGGEFGKFYSLPALNDPRIDKLPYSIRILLESAIRNCDNFQVKKEDVEKIIDWENSSPKQVEIPFKPARVLLQDFTGVPAVVDLACMRDAMNRLGSDSSKINPLVPVDLVIDHSVQVDVTRSENAVQANMELEFQRNKERFGFLKWGSTAFHNMLVVPPGSGIVHQVNLEYLGRVVFNTDGILYPDSVVGTDSHTTMIDGLGVAGWGVGGIEAEATMLGQPMSMVLPGVVGFKLSGKLRNGVTATDLVLTVTQMLRKHGVVGKFVEFYGGGMGELSLADRATIANMSPEYGATMGFFPVDHVTLQYLKLTGRSDETVAMIEGYLRANKMFVDYNEPQQERVYSSYLELNLDEVEPCVSGPKRPHDRVPLKEMKADWHSCLDNKVGFKGFAVPKEVQEKVAKFSFHGQPAELKHGSVVIAAITSCTNTSNPSVMLGAGLVAKKACELGLKVKPWIKTSLAPGSGVVTKYLLQSGLQEYLNQQGFNIVGYGCTTCIGNSGDLDESVASAISENDIVAAAVLSGNRNFEGRVHALTRANYLASPPLVVAYALAGTVDIDFEKEPIGTSKDGKSVYFRDIWPSTEEIAEAVQSSVLPQMFKSTYESITKGNPMWNQLSVPTDTLYSWDTNSTYIHEPPYFKSMTMDPPGAHGVKDAYCLLNFGDSITTDHISPAGSIHKDSPAAKYLLERGVERKDFNSYGSRRGNDEVMARGTFANIRIVNKLLNGEVGPKTVHVPTGEKLYVFDAASRYKDAGHDTIIIAGAEYGSGSSRDWAAKGPMLLGVKAVIAKSFERIHRSNLVGMGIIPLCFKAGEDADTLGLTGHERYTIDLPSNISEIRPGQDVTVTTDSGKSFTCTARFDTEVELAYFNNGGILPYVIRNLIKQ</sequence>
<evidence type="ECO:0000256" key="3">
    <source>
        <dbReference type="ARBA" id="ARBA00012926"/>
    </source>
</evidence>
<evidence type="ECO:0000313" key="13">
    <source>
        <dbReference type="Proteomes" id="UP000323000"/>
    </source>
</evidence>
<dbReference type="GO" id="GO:0046872">
    <property type="term" value="F:metal ion binding"/>
    <property type="evidence" value="ECO:0007669"/>
    <property type="project" value="UniProtKB-KW"/>
</dbReference>
<dbReference type="PROSITE" id="PS01244">
    <property type="entry name" value="ACONITASE_2"/>
    <property type="match status" value="1"/>
</dbReference>
<dbReference type="InterPro" id="IPR006249">
    <property type="entry name" value="Aconitase/IRP2"/>
</dbReference>
<dbReference type="FunFam" id="3.30.499.10:FF:000005">
    <property type="entry name" value="cytoplasmic aconitate hydratase"/>
    <property type="match status" value="1"/>
</dbReference>
<evidence type="ECO:0000256" key="8">
    <source>
        <dbReference type="ARBA" id="ARBA00023239"/>
    </source>
</evidence>
<dbReference type="GO" id="GO:0006101">
    <property type="term" value="P:citrate metabolic process"/>
    <property type="evidence" value="ECO:0007669"/>
    <property type="project" value="UniProtKB-ARBA"/>
</dbReference>
<evidence type="ECO:0000256" key="6">
    <source>
        <dbReference type="ARBA" id="ARBA00023004"/>
    </source>
</evidence>
<proteinExistence type="inferred from homology"/>
<dbReference type="EC" id="4.2.1.3" evidence="3"/>
<organism evidence="12 13">
    <name type="scientific">Acer yangbiense</name>
    <dbReference type="NCBI Taxonomy" id="1000413"/>
    <lineage>
        <taxon>Eukaryota</taxon>
        <taxon>Viridiplantae</taxon>
        <taxon>Streptophyta</taxon>
        <taxon>Embryophyta</taxon>
        <taxon>Tracheophyta</taxon>
        <taxon>Spermatophyta</taxon>
        <taxon>Magnoliopsida</taxon>
        <taxon>eudicotyledons</taxon>
        <taxon>Gunneridae</taxon>
        <taxon>Pentapetalae</taxon>
        <taxon>rosids</taxon>
        <taxon>malvids</taxon>
        <taxon>Sapindales</taxon>
        <taxon>Sapindaceae</taxon>
        <taxon>Hippocastanoideae</taxon>
        <taxon>Acereae</taxon>
        <taxon>Acer</taxon>
    </lineage>
</organism>
<dbReference type="Proteomes" id="UP000323000">
    <property type="component" value="Chromosome 9"/>
</dbReference>
<reference evidence="13" key="1">
    <citation type="journal article" date="2019" name="Gigascience">
        <title>De novo genome assembly of the endangered Acer yangbiense, a plant species with extremely small populations endemic to Yunnan Province, China.</title>
        <authorList>
            <person name="Yang J."/>
            <person name="Wariss H.M."/>
            <person name="Tao L."/>
            <person name="Zhang R."/>
            <person name="Yun Q."/>
            <person name="Hollingsworth P."/>
            <person name="Dao Z."/>
            <person name="Luo G."/>
            <person name="Guo H."/>
            <person name="Ma Y."/>
            <person name="Sun W."/>
        </authorList>
    </citation>
    <scope>NUCLEOTIDE SEQUENCE [LARGE SCALE GENOMIC DNA]</scope>
    <source>
        <strain evidence="13">cv. Malutang</strain>
    </source>
</reference>
<evidence type="ECO:0000256" key="1">
    <source>
        <dbReference type="ARBA" id="ARBA00001966"/>
    </source>
</evidence>
<feature type="domain" description="Aconitase/3-isopropylmalate dehydratase large subunit alpha/beta/alpha" evidence="10">
    <location>
        <begin position="928"/>
        <end position="1431"/>
    </location>
</feature>
<comment type="similarity">
    <text evidence="2">Belongs to the aconitase/IPM isomerase family.</text>
</comment>
<dbReference type="InterPro" id="IPR015931">
    <property type="entry name" value="Acnase/IPM_dHydase_lsu_aba_1/3"/>
</dbReference>
<comment type="cofactor">
    <cofactor evidence="1">
        <name>[4Fe-4S] cluster</name>
        <dbReference type="ChEBI" id="CHEBI:49883"/>
    </cofactor>
</comment>
<dbReference type="FunFam" id="3.20.19.10:FF:000001">
    <property type="entry name" value="Aconitate hydratase"/>
    <property type="match status" value="1"/>
</dbReference>
<dbReference type="CDD" id="cd01586">
    <property type="entry name" value="AcnA_IRP"/>
    <property type="match status" value="1"/>
</dbReference>
<evidence type="ECO:0000256" key="2">
    <source>
        <dbReference type="ARBA" id="ARBA00007185"/>
    </source>
</evidence>
<dbReference type="Gene3D" id="3.30.499.10">
    <property type="entry name" value="Aconitase, domain 3"/>
    <property type="match status" value="5"/>
</dbReference>
<dbReference type="InterPro" id="IPR001030">
    <property type="entry name" value="Acoase/IPM_deHydtase_lsu_aba"/>
</dbReference>
<evidence type="ECO:0000256" key="4">
    <source>
        <dbReference type="ARBA" id="ARBA00022485"/>
    </source>
</evidence>
<dbReference type="InterPro" id="IPR015928">
    <property type="entry name" value="Aconitase/3IPM_dehydase_swvl"/>
</dbReference>
<dbReference type="GO" id="GO:0003994">
    <property type="term" value="F:aconitate hydratase activity"/>
    <property type="evidence" value="ECO:0007669"/>
    <property type="project" value="UniProtKB-EC"/>
</dbReference>
<keyword evidence="5" id="KW-0479">Metal-binding</keyword>
<feature type="domain" description="Aconitase/3-isopropylmalate dehydratase large subunit alpha/beta/alpha" evidence="10">
    <location>
        <begin position="62"/>
        <end position="439"/>
    </location>
</feature>
<dbReference type="CDD" id="cd01580">
    <property type="entry name" value="AcnA_IRP_Swivel"/>
    <property type="match status" value="1"/>
</dbReference>
<feature type="domain" description="Aconitase/3-isopropylmalate dehydratase large subunit alpha/beta/alpha" evidence="10">
    <location>
        <begin position="442"/>
        <end position="477"/>
    </location>
</feature>
<feature type="domain" description="Aconitase A/isopropylmalate dehydratase small subunit swivel" evidence="11">
    <location>
        <begin position="647"/>
        <end position="705"/>
    </location>
</feature>
<dbReference type="Gene3D" id="6.10.190.10">
    <property type="match status" value="2"/>
</dbReference>
<dbReference type="Pfam" id="PF00330">
    <property type="entry name" value="Aconitase"/>
    <property type="match status" value="3"/>
</dbReference>
<dbReference type="InterPro" id="IPR000573">
    <property type="entry name" value="AconitaseA/IPMdHydase_ssu_swvl"/>
</dbReference>
<gene>
    <name evidence="12" type="ORF">EZV62_020620</name>
</gene>
<evidence type="ECO:0000259" key="11">
    <source>
        <dbReference type="Pfam" id="PF00694"/>
    </source>
</evidence>
<evidence type="ECO:0000256" key="5">
    <source>
        <dbReference type="ARBA" id="ARBA00022723"/>
    </source>
</evidence>
<evidence type="ECO:0000256" key="9">
    <source>
        <dbReference type="ARBA" id="ARBA00023501"/>
    </source>
</evidence>
<keyword evidence="8" id="KW-0456">Lyase</keyword>
<dbReference type="FunFam" id="3.30.499.10:FF:000002">
    <property type="entry name" value="Aconitate hydratase"/>
    <property type="match status" value="1"/>
</dbReference>
<dbReference type="InterPro" id="IPR036008">
    <property type="entry name" value="Aconitase_4Fe-4S_dom"/>
</dbReference>
<dbReference type="InterPro" id="IPR018136">
    <property type="entry name" value="Aconitase_4Fe-4S_BS"/>
</dbReference>
<dbReference type="OrthoDB" id="2224430at2759"/>